<feature type="compositionally biased region" description="Basic and acidic residues" evidence="1">
    <location>
        <begin position="1"/>
        <end position="16"/>
    </location>
</feature>
<dbReference type="AlphaFoldDB" id="A0A017H8D9"/>
<evidence type="ECO:0000256" key="1">
    <source>
        <dbReference type="SAM" id="MobiDB-lite"/>
    </source>
</evidence>
<dbReference type="eggNOG" id="ENOG502Z9FJ">
    <property type="taxonomic scope" value="Bacteria"/>
</dbReference>
<reference evidence="2 3" key="1">
    <citation type="submission" date="2013-03" db="EMBL/GenBank/DDBJ databases">
        <authorList>
            <person name="Fiebig A."/>
            <person name="Goeker M."/>
            <person name="Klenk H.-P.P."/>
        </authorList>
    </citation>
    <scope>NUCLEOTIDE SEQUENCE [LARGE SCALE GENOMIC DNA]</scope>
    <source>
        <strain evidence="2 3">DSM 17492</strain>
    </source>
</reference>
<dbReference type="HOGENOM" id="CLU_140970_0_0_5"/>
<comment type="caution">
    <text evidence="2">The sequence shown here is derived from an EMBL/GenBank/DDBJ whole genome shotgun (WGS) entry which is preliminary data.</text>
</comment>
<protein>
    <submittedName>
        <fullName evidence="2">Uncharacterized protein</fullName>
    </submittedName>
</protein>
<feature type="region of interest" description="Disordered" evidence="1">
    <location>
        <begin position="1"/>
        <end position="26"/>
    </location>
</feature>
<dbReference type="STRING" id="1122180.Lokhon_02281"/>
<dbReference type="RefSeq" id="WP_017929225.1">
    <property type="nucleotide sequence ID" value="NZ_KB823000.1"/>
</dbReference>
<evidence type="ECO:0000313" key="3">
    <source>
        <dbReference type="Proteomes" id="UP000025047"/>
    </source>
</evidence>
<proteinExistence type="predicted"/>
<organism evidence="2 3">
    <name type="scientific">Limimaricola hongkongensis DSM 17492</name>
    <dbReference type="NCBI Taxonomy" id="1122180"/>
    <lineage>
        <taxon>Bacteria</taxon>
        <taxon>Pseudomonadati</taxon>
        <taxon>Pseudomonadota</taxon>
        <taxon>Alphaproteobacteria</taxon>
        <taxon>Rhodobacterales</taxon>
        <taxon>Paracoccaceae</taxon>
        <taxon>Limimaricola</taxon>
    </lineage>
</organism>
<name>A0A017H8D9_9RHOB</name>
<evidence type="ECO:0000313" key="2">
    <source>
        <dbReference type="EMBL" id="EYD70641.1"/>
    </source>
</evidence>
<accession>A0A017H8D9</accession>
<gene>
    <name evidence="2" type="ORF">Lokhon_02281</name>
</gene>
<keyword evidence="3" id="KW-1185">Reference proteome</keyword>
<dbReference type="EMBL" id="APGJ01000007">
    <property type="protein sequence ID" value="EYD70641.1"/>
    <property type="molecule type" value="Genomic_DNA"/>
</dbReference>
<sequence length="158" mass="16885">MPRDFPHDFPTDESRPRAPAGGAPVGRIEDLDPIEARAVRLLRLWCDAGVDAVAARLVPDLDPGPARAAARALDALARLCGTAGRRPLMRHATECACLGADEAWFARLIGHGAVADREEAMMIAMAFLRAEAAAEAAHLAEALGLGLRRAGISRRRLH</sequence>
<dbReference type="PATRIC" id="fig|1122180.6.peg.2260"/>
<dbReference type="Proteomes" id="UP000025047">
    <property type="component" value="Unassembled WGS sequence"/>
</dbReference>
<dbReference type="OrthoDB" id="7874397at2"/>